<dbReference type="EMBL" id="CP003009">
    <property type="protein sequence ID" value="AEO64602.1"/>
    <property type="molecule type" value="Genomic_DNA"/>
</dbReference>
<keyword evidence="3" id="KW-1185">Reference proteome</keyword>
<dbReference type="Pfam" id="PF16010">
    <property type="entry name" value="CDH-cyt"/>
    <property type="match status" value="1"/>
</dbReference>
<dbReference type="InterPro" id="IPR015920">
    <property type="entry name" value="Cellobiose_DH-like_cyt"/>
</dbReference>
<dbReference type="eggNOG" id="ENOG502TCKE">
    <property type="taxonomic scope" value="Eukaryota"/>
</dbReference>
<proteinExistence type="predicted"/>
<dbReference type="PANTHER" id="PTHR47190">
    <property type="entry name" value="DEHYDROGENASE, PUTATIVE-RELATED"/>
    <property type="match status" value="1"/>
</dbReference>
<protein>
    <recommendedName>
        <fullName evidence="1">Cellobiose dehydrogenase-like cytochrome domain-containing protein</fullName>
    </recommendedName>
</protein>
<organism evidence="2 3">
    <name type="scientific">Thermothielavioides terrestris (strain ATCC 38088 / NRRL 8126)</name>
    <name type="common">Thielavia terrestris</name>
    <dbReference type="NCBI Taxonomy" id="578455"/>
    <lineage>
        <taxon>Eukaryota</taxon>
        <taxon>Fungi</taxon>
        <taxon>Dikarya</taxon>
        <taxon>Ascomycota</taxon>
        <taxon>Pezizomycotina</taxon>
        <taxon>Sordariomycetes</taxon>
        <taxon>Sordariomycetidae</taxon>
        <taxon>Sordariales</taxon>
        <taxon>Chaetomiaceae</taxon>
        <taxon>Thermothielavioides</taxon>
        <taxon>Thermothielavioides terrestris</taxon>
    </lineage>
</organism>
<dbReference type="GeneID" id="11515725"/>
<dbReference type="OrthoDB" id="413885at2759"/>
<dbReference type="PANTHER" id="PTHR47190:SF2">
    <property type="entry name" value="CELLOBIOSE DEHYDROGENASE (AFU_ORTHOLOGUE AFUA_2G17620)"/>
    <property type="match status" value="1"/>
</dbReference>
<dbReference type="Proteomes" id="UP000008181">
    <property type="component" value="Chromosome 1"/>
</dbReference>
<dbReference type="CDD" id="cd09630">
    <property type="entry name" value="CDH_like_cytochrome"/>
    <property type="match status" value="1"/>
</dbReference>
<dbReference type="AlphaFoldDB" id="G2QV04"/>
<evidence type="ECO:0000313" key="3">
    <source>
        <dbReference type="Proteomes" id="UP000008181"/>
    </source>
</evidence>
<feature type="non-terminal residue" evidence="2">
    <location>
        <position position="1"/>
    </location>
</feature>
<name>G2QV04_THETT</name>
<evidence type="ECO:0000259" key="1">
    <source>
        <dbReference type="Pfam" id="PF16010"/>
    </source>
</evidence>
<dbReference type="SUPFAM" id="SSF49344">
    <property type="entry name" value="CBD9-like"/>
    <property type="match status" value="1"/>
</dbReference>
<evidence type="ECO:0000313" key="2">
    <source>
        <dbReference type="EMBL" id="AEO64602.1"/>
    </source>
</evidence>
<accession>G2QV04</accession>
<dbReference type="Gene3D" id="2.60.40.1210">
    <property type="entry name" value="Cellobiose dehydrogenase, cytochrome domain"/>
    <property type="match status" value="1"/>
</dbReference>
<reference evidence="2 3" key="1">
    <citation type="journal article" date="2011" name="Nat. Biotechnol.">
        <title>Comparative genomic analysis of the thermophilic biomass-degrading fungi Myceliophthora thermophila and Thielavia terrestris.</title>
        <authorList>
            <person name="Berka R.M."/>
            <person name="Grigoriev I.V."/>
            <person name="Otillar R."/>
            <person name="Salamov A."/>
            <person name="Grimwood J."/>
            <person name="Reid I."/>
            <person name="Ishmael N."/>
            <person name="John T."/>
            <person name="Darmond C."/>
            <person name="Moisan M.-C."/>
            <person name="Henrissat B."/>
            <person name="Coutinho P.M."/>
            <person name="Lombard V."/>
            <person name="Natvig D.O."/>
            <person name="Lindquist E."/>
            <person name="Schmutz J."/>
            <person name="Lucas S."/>
            <person name="Harris P."/>
            <person name="Powlowski J."/>
            <person name="Bellemare A."/>
            <person name="Taylor D."/>
            <person name="Butler G."/>
            <person name="de Vries R.P."/>
            <person name="Allijn I.E."/>
            <person name="van den Brink J."/>
            <person name="Ushinsky S."/>
            <person name="Storms R."/>
            <person name="Powell A.J."/>
            <person name="Paulsen I.T."/>
            <person name="Elbourne L.D.H."/>
            <person name="Baker S.E."/>
            <person name="Magnuson J."/>
            <person name="LaBoissiere S."/>
            <person name="Clutterbuck A.J."/>
            <person name="Martinez D."/>
            <person name="Wogulis M."/>
            <person name="de Leon A.L."/>
            <person name="Rey M.W."/>
            <person name="Tsang A."/>
        </authorList>
    </citation>
    <scope>NUCLEOTIDE SEQUENCE [LARGE SCALE GENOMIC DNA]</scope>
    <source>
        <strain evidence="3">ATCC 38088 / NRRL 8126</strain>
    </source>
</reference>
<gene>
    <name evidence="2" type="ORF">THITE_2027819</name>
</gene>
<dbReference type="RefSeq" id="XP_003650938.1">
    <property type="nucleotide sequence ID" value="XM_003650890.1"/>
</dbReference>
<dbReference type="KEGG" id="ttt:THITE_2027819"/>
<dbReference type="InterPro" id="IPR053208">
    <property type="entry name" value="GMC_Oxidoreductase_CD"/>
</dbReference>
<feature type="non-terminal residue" evidence="2">
    <location>
        <position position="192"/>
    </location>
</feature>
<feature type="domain" description="Cellobiose dehydrogenase-like cytochrome" evidence="1">
    <location>
        <begin position="4"/>
        <end position="186"/>
    </location>
</feature>
<dbReference type="HOGENOM" id="CLU_081649_2_0_1"/>
<sequence>TGSYTDIDTGITFHGYVPQSAYRFGMVLPQEPTTDFIAQLVSPLSDKGGWGGIGFASSMIGTLLLATWPNGTNVITAPLIAKSYAGVVPYTANPITLSPIKRGTYVNSTHITSTFLCGGCINDHSFSPAQSKDSKSGVYLVYAYSQAAVTDPAGIKATLPDHTSQPGGGWGIITMVLSDARSEHYDTYAAQA</sequence>